<dbReference type="STRING" id="452652.KSE_40400"/>
<protein>
    <submittedName>
        <fullName evidence="1">Uncharacterized protein</fullName>
    </submittedName>
</protein>
<keyword evidence="2" id="KW-1185">Reference proteome</keyword>
<gene>
    <name evidence="1" type="ordered locus">KSE_40400</name>
</gene>
<dbReference type="AlphaFoldDB" id="E4NEP6"/>
<dbReference type="KEGG" id="ksk:KSE_40400"/>
<dbReference type="Proteomes" id="UP000007076">
    <property type="component" value="Chromosome"/>
</dbReference>
<name>E4NEP6_KITSK</name>
<proteinExistence type="predicted"/>
<reference evidence="1 2" key="1">
    <citation type="journal article" date="2010" name="DNA Res.">
        <title>Genome sequence of Kitasatospora setae NBRC 14216T: an evolutionary snapshot of the family Streptomycetaceae.</title>
        <authorList>
            <person name="Ichikawa N."/>
            <person name="Oguchi A."/>
            <person name="Ikeda H."/>
            <person name="Ishikawa J."/>
            <person name="Kitani S."/>
            <person name="Watanabe Y."/>
            <person name="Nakamura S."/>
            <person name="Katano Y."/>
            <person name="Kishi E."/>
            <person name="Sasagawa M."/>
            <person name="Ankai A."/>
            <person name="Fukui S."/>
            <person name="Hashimoto Y."/>
            <person name="Kamata S."/>
            <person name="Otoguro M."/>
            <person name="Tanikawa S."/>
            <person name="Nihira T."/>
            <person name="Horinouchi S."/>
            <person name="Ohnishi Y."/>
            <person name="Hayakawa M."/>
            <person name="Kuzuyama T."/>
            <person name="Arisawa A."/>
            <person name="Nomoto F."/>
            <person name="Miura H."/>
            <person name="Takahashi Y."/>
            <person name="Fujita N."/>
        </authorList>
    </citation>
    <scope>NUCLEOTIDE SEQUENCE [LARGE SCALE GENOMIC DNA]</scope>
    <source>
        <strain evidence="2">ATCC 33774 / DSM 43861 / JCM 3304 / KCC A-0304 / NBRC 14216 / KM-6054</strain>
    </source>
</reference>
<dbReference type="PATRIC" id="fig|452652.3.peg.4036"/>
<evidence type="ECO:0000313" key="1">
    <source>
        <dbReference type="EMBL" id="BAJ29832.1"/>
    </source>
</evidence>
<dbReference type="HOGENOM" id="CLU_2954426_0_0_11"/>
<dbReference type="EMBL" id="AP010968">
    <property type="protein sequence ID" value="BAJ29832.1"/>
    <property type="molecule type" value="Genomic_DNA"/>
</dbReference>
<accession>E4NEP6</accession>
<organism evidence="1 2">
    <name type="scientific">Kitasatospora setae (strain ATCC 33774 / DSM 43861 / JCM 3304 / KCC A-0304 / NBRC 14216 / KM-6054)</name>
    <name type="common">Streptomyces setae</name>
    <dbReference type="NCBI Taxonomy" id="452652"/>
    <lineage>
        <taxon>Bacteria</taxon>
        <taxon>Bacillati</taxon>
        <taxon>Actinomycetota</taxon>
        <taxon>Actinomycetes</taxon>
        <taxon>Kitasatosporales</taxon>
        <taxon>Streptomycetaceae</taxon>
        <taxon>Kitasatospora</taxon>
    </lineage>
</organism>
<evidence type="ECO:0000313" key="2">
    <source>
        <dbReference type="Proteomes" id="UP000007076"/>
    </source>
</evidence>
<sequence>MLLVGVPAGQCVMGERGWTDVTSVPSLIRSVAVAAAVSVGTDPNHGSSRKLRQLRWSYA</sequence>